<dbReference type="GO" id="GO:0009446">
    <property type="term" value="P:putrescine biosynthetic process"/>
    <property type="evidence" value="ECO:0007669"/>
    <property type="project" value="InterPro"/>
</dbReference>
<organism evidence="2 3">
    <name type="scientific">Auritidibacter ignavus</name>
    <dbReference type="NCBI Taxonomy" id="678932"/>
    <lineage>
        <taxon>Bacteria</taxon>
        <taxon>Bacillati</taxon>
        <taxon>Actinomycetota</taxon>
        <taxon>Actinomycetes</taxon>
        <taxon>Micrococcales</taxon>
        <taxon>Micrococcaceae</taxon>
        <taxon>Auritidibacter</taxon>
    </lineage>
</organism>
<sequence>MQSAQRTSAWELVPESDPVERVWMAFPPLNSLNATTSWQLSSSRRLWSRVAETIHRTVPVAMLVDPADGETVDTYLLREIPRLHVPLNNALLGRTGPSFVVSDPPTPRRSGRPGRKRVTMIDWTFNGFGRAPGVEYRLDDIAPGTMAEKLGRSGKNFPRQLSLMVAEGGSWVSDGAGTAIASEQLLTDQRRNPGWNHDTVERELHRLAGINKVMWIPQGLTRGSGRGRTGGHIDHLVNFIEPGTVVLHQQNDPSHPDHRISAETEALLSQQTDASGRRLSIIPISAPQTHSDALGPVNWSYLDFRVLNELLLVPRFIDPADHEAFEILGELFPERALTPIMAQELFDRRASLRAITLPQPRPGIAQTVR</sequence>
<proteinExistence type="predicted"/>
<reference evidence="2 3" key="1">
    <citation type="submission" date="2023-03" db="EMBL/GenBank/DDBJ databases">
        <title>Complete genome sequences of several Auritidibacter ignavus strains isolated from ear infections.</title>
        <authorList>
            <person name="Baehr T."/>
            <person name="Baumhoegger A.M."/>
        </authorList>
    </citation>
    <scope>NUCLEOTIDE SEQUENCE [LARGE SCALE GENOMIC DNA]</scope>
    <source>
        <strain evidence="2 3">BABAE-6</strain>
    </source>
</reference>
<dbReference type="PANTHER" id="PTHR31377">
    <property type="entry name" value="AGMATINE DEIMINASE-RELATED"/>
    <property type="match status" value="1"/>
</dbReference>
<evidence type="ECO:0000313" key="2">
    <source>
        <dbReference type="EMBL" id="WGH94548.1"/>
    </source>
</evidence>
<dbReference type="PANTHER" id="PTHR31377:SF0">
    <property type="entry name" value="AGMATINE DEIMINASE-RELATED"/>
    <property type="match status" value="1"/>
</dbReference>
<dbReference type="Gene3D" id="3.75.10.10">
    <property type="entry name" value="L-arginine/glycine Amidinotransferase, Chain A"/>
    <property type="match status" value="1"/>
</dbReference>
<gene>
    <name evidence="2" type="ORF">QDX21_11585</name>
</gene>
<dbReference type="RefSeq" id="WP_255410752.1">
    <property type="nucleotide sequence ID" value="NZ_JBAJNQ010000014.1"/>
</dbReference>
<dbReference type="AlphaFoldDB" id="A0AAJ6AJ96"/>
<keyword evidence="1" id="KW-0378">Hydrolase</keyword>
<keyword evidence="3" id="KW-1185">Reference proteome</keyword>
<dbReference type="Pfam" id="PF04371">
    <property type="entry name" value="PAD_porph"/>
    <property type="match status" value="1"/>
</dbReference>
<name>A0AAJ6AJ96_9MICC</name>
<dbReference type="Proteomes" id="UP001224674">
    <property type="component" value="Chromosome"/>
</dbReference>
<evidence type="ECO:0000256" key="1">
    <source>
        <dbReference type="ARBA" id="ARBA00022801"/>
    </source>
</evidence>
<accession>A0AAJ6AJ96</accession>
<dbReference type="SUPFAM" id="SSF55909">
    <property type="entry name" value="Pentein"/>
    <property type="match status" value="1"/>
</dbReference>
<protein>
    <submittedName>
        <fullName evidence="2">Agmatine deiminase family protein</fullName>
    </submittedName>
</protein>
<dbReference type="EMBL" id="CP122566">
    <property type="protein sequence ID" value="WGH94548.1"/>
    <property type="molecule type" value="Genomic_DNA"/>
</dbReference>
<dbReference type="InterPro" id="IPR007466">
    <property type="entry name" value="Peptidyl-Arg-deiminase_porph"/>
</dbReference>
<dbReference type="GO" id="GO:0047632">
    <property type="term" value="F:agmatine deiminase activity"/>
    <property type="evidence" value="ECO:0007669"/>
    <property type="project" value="TreeGrafter"/>
</dbReference>
<dbReference type="GO" id="GO:0004668">
    <property type="term" value="F:protein-arginine deiminase activity"/>
    <property type="evidence" value="ECO:0007669"/>
    <property type="project" value="InterPro"/>
</dbReference>
<evidence type="ECO:0000313" key="3">
    <source>
        <dbReference type="Proteomes" id="UP001224674"/>
    </source>
</evidence>